<dbReference type="PANTHER" id="PTHR30349">
    <property type="entry name" value="PHAGE INTEGRASE-RELATED"/>
    <property type="match status" value="1"/>
</dbReference>
<gene>
    <name evidence="8" type="ORF">ACFOLH_01925</name>
</gene>
<dbReference type="Gene3D" id="1.10.150.130">
    <property type="match status" value="1"/>
</dbReference>
<feature type="domain" description="Core-binding (CB)" evidence="7">
    <location>
        <begin position="65"/>
        <end position="153"/>
    </location>
</feature>
<dbReference type="PROSITE" id="PS51898">
    <property type="entry name" value="TYR_RECOMBINASE"/>
    <property type="match status" value="1"/>
</dbReference>
<keyword evidence="4" id="KW-0233">DNA recombination</keyword>
<dbReference type="InterPro" id="IPR044068">
    <property type="entry name" value="CB"/>
</dbReference>
<dbReference type="Pfam" id="PF14659">
    <property type="entry name" value="Phage_int_SAM_3"/>
    <property type="match status" value="1"/>
</dbReference>
<sequence>MARVRDGIIRRGRTWSYVIRVTDLESGRSKPKWVGGFVSEAEAKAARDLARVAVRRKEYVDRSPVTVAQYLDRWLEAHRVELKPNTYRGYRDNLASYVHPRIGSLRLQALTSGALSALYRDLSQSGGRGGAPLSPTTIDYVHAVLRKALNDAVEVDGLIPKNPALRAKKPRRDQTRVAVLWTADDLRRFLDHAAGHRLGAFYRLAAYTGARRGELLNVRWSDLDLDGCRLRVVGSTDVVDGVRVDGTTKGGRERTVSLDSGTVEILRQHKRRQEEDREFAGTSWVVGDLVFRRQLGDPLYPDTVSALMRKITDEYNVATSSSPLPAIRLHDLRHLHATFLLRAAVPVHVVAARLGHRDPAITLRVYAHVIEQQATEVAGVFASLVEASERLAVSSGVSN</sequence>
<evidence type="ECO:0000259" key="7">
    <source>
        <dbReference type="PROSITE" id="PS51900"/>
    </source>
</evidence>
<protein>
    <submittedName>
        <fullName evidence="8">Tyrosine-type recombinase/integrase</fullName>
    </submittedName>
</protein>
<dbReference type="Pfam" id="PF00589">
    <property type="entry name" value="Phage_integrase"/>
    <property type="match status" value="1"/>
</dbReference>
<dbReference type="RefSeq" id="WP_340289405.1">
    <property type="nucleotide sequence ID" value="NZ_JBBEOI010000007.1"/>
</dbReference>
<dbReference type="Gene3D" id="1.10.443.10">
    <property type="entry name" value="Intergrase catalytic core"/>
    <property type="match status" value="1"/>
</dbReference>
<accession>A0ABV7WBB6</accession>
<dbReference type="SUPFAM" id="SSF56349">
    <property type="entry name" value="DNA breaking-rejoining enzymes"/>
    <property type="match status" value="1"/>
</dbReference>
<evidence type="ECO:0000256" key="2">
    <source>
        <dbReference type="ARBA" id="ARBA00022908"/>
    </source>
</evidence>
<dbReference type="InterPro" id="IPR050090">
    <property type="entry name" value="Tyrosine_recombinase_XerCD"/>
</dbReference>
<evidence type="ECO:0000313" key="8">
    <source>
        <dbReference type="EMBL" id="MFC3687095.1"/>
    </source>
</evidence>
<evidence type="ECO:0000256" key="4">
    <source>
        <dbReference type="ARBA" id="ARBA00023172"/>
    </source>
</evidence>
<organism evidence="8 9">
    <name type="scientific">Aquipuribacter hungaricus</name>
    <dbReference type="NCBI Taxonomy" id="545624"/>
    <lineage>
        <taxon>Bacteria</taxon>
        <taxon>Bacillati</taxon>
        <taxon>Actinomycetota</taxon>
        <taxon>Actinomycetes</taxon>
        <taxon>Micrococcales</taxon>
        <taxon>Intrasporangiaceae</taxon>
        <taxon>Aquipuribacter</taxon>
    </lineage>
</organism>
<evidence type="ECO:0000256" key="5">
    <source>
        <dbReference type="PROSITE-ProRule" id="PRU01248"/>
    </source>
</evidence>
<dbReference type="InterPro" id="IPR011010">
    <property type="entry name" value="DNA_brk_join_enz"/>
</dbReference>
<comment type="similarity">
    <text evidence="1">Belongs to the 'phage' integrase family.</text>
</comment>
<keyword evidence="3 5" id="KW-0238">DNA-binding</keyword>
<dbReference type="PROSITE" id="PS51900">
    <property type="entry name" value="CB"/>
    <property type="match status" value="1"/>
</dbReference>
<name>A0ABV7WBB6_9MICO</name>
<evidence type="ECO:0000259" key="6">
    <source>
        <dbReference type="PROSITE" id="PS51898"/>
    </source>
</evidence>
<evidence type="ECO:0000256" key="3">
    <source>
        <dbReference type="ARBA" id="ARBA00023125"/>
    </source>
</evidence>
<evidence type="ECO:0000256" key="1">
    <source>
        <dbReference type="ARBA" id="ARBA00008857"/>
    </source>
</evidence>
<comment type="caution">
    <text evidence="8">The sequence shown here is derived from an EMBL/GenBank/DDBJ whole genome shotgun (WGS) entry which is preliminary data.</text>
</comment>
<dbReference type="InterPro" id="IPR002104">
    <property type="entry name" value="Integrase_catalytic"/>
</dbReference>
<dbReference type="CDD" id="cd01189">
    <property type="entry name" value="INT_ICEBs1_C_like"/>
    <property type="match status" value="1"/>
</dbReference>
<dbReference type="InterPro" id="IPR004107">
    <property type="entry name" value="Integrase_SAM-like_N"/>
</dbReference>
<dbReference type="InterPro" id="IPR013762">
    <property type="entry name" value="Integrase-like_cat_sf"/>
</dbReference>
<keyword evidence="9" id="KW-1185">Reference proteome</keyword>
<dbReference type="EMBL" id="JBHRWW010000001">
    <property type="protein sequence ID" value="MFC3687095.1"/>
    <property type="molecule type" value="Genomic_DNA"/>
</dbReference>
<keyword evidence="2" id="KW-0229">DNA integration</keyword>
<feature type="domain" description="Tyr recombinase" evidence="6">
    <location>
        <begin position="176"/>
        <end position="379"/>
    </location>
</feature>
<dbReference type="Proteomes" id="UP001595685">
    <property type="component" value="Unassembled WGS sequence"/>
</dbReference>
<proteinExistence type="inferred from homology"/>
<dbReference type="PANTHER" id="PTHR30349:SF41">
    <property type="entry name" value="INTEGRASE_RECOMBINASE PROTEIN MJ0367-RELATED"/>
    <property type="match status" value="1"/>
</dbReference>
<dbReference type="InterPro" id="IPR010998">
    <property type="entry name" value="Integrase_recombinase_N"/>
</dbReference>
<evidence type="ECO:0000313" key="9">
    <source>
        <dbReference type="Proteomes" id="UP001595685"/>
    </source>
</evidence>
<reference evidence="9" key="1">
    <citation type="journal article" date="2019" name="Int. J. Syst. Evol. Microbiol.">
        <title>The Global Catalogue of Microorganisms (GCM) 10K type strain sequencing project: providing services to taxonomists for standard genome sequencing and annotation.</title>
        <authorList>
            <consortium name="The Broad Institute Genomics Platform"/>
            <consortium name="The Broad Institute Genome Sequencing Center for Infectious Disease"/>
            <person name="Wu L."/>
            <person name="Ma J."/>
        </authorList>
    </citation>
    <scope>NUCLEOTIDE SEQUENCE [LARGE SCALE GENOMIC DNA]</scope>
    <source>
        <strain evidence="9">NCAIM B.02333</strain>
    </source>
</reference>